<dbReference type="InterPro" id="IPR030678">
    <property type="entry name" value="Peptide/Ni-bd"/>
</dbReference>
<dbReference type="GO" id="GO:0043190">
    <property type="term" value="C:ATP-binding cassette (ABC) transporter complex"/>
    <property type="evidence" value="ECO:0007669"/>
    <property type="project" value="InterPro"/>
</dbReference>
<dbReference type="PIRSF" id="PIRSF002741">
    <property type="entry name" value="MppA"/>
    <property type="match status" value="1"/>
</dbReference>
<evidence type="ECO:0000256" key="2">
    <source>
        <dbReference type="ARBA" id="ARBA00022729"/>
    </source>
</evidence>
<dbReference type="EMBL" id="NEVL01000005">
    <property type="protein sequence ID" value="OZI29198.1"/>
    <property type="molecule type" value="Genomic_DNA"/>
</dbReference>
<protein>
    <submittedName>
        <fullName evidence="5">Peptide ABC transporter substrate-binding protein</fullName>
    </submittedName>
</protein>
<comment type="caution">
    <text evidence="5">The sequence shown here is derived from an EMBL/GenBank/DDBJ whole genome shotgun (WGS) entry which is preliminary data.</text>
</comment>
<dbReference type="GO" id="GO:1904680">
    <property type="term" value="F:peptide transmembrane transporter activity"/>
    <property type="evidence" value="ECO:0007669"/>
    <property type="project" value="TreeGrafter"/>
</dbReference>
<dbReference type="RefSeq" id="WP_094828435.1">
    <property type="nucleotide sequence ID" value="NZ_NEVL01000005.1"/>
</dbReference>
<dbReference type="GO" id="GO:0030288">
    <property type="term" value="C:outer membrane-bounded periplasmic space"/>
    <property type="evidence" value="ECO:0007669"/>
    <property type="project" value="UniProtKB-ARBA"/>
</dbReference>
<dbReference type="AlphaFoldDB" id="A0A261RVV1"/>
<dbReference type="OrthoDB" id="9801799at2"/>
<dbReference type="Pfam" id="PF00496">
    <property type="entry name" value="SBP_bac_5"/>
    <property type="match status" value="1"/>
</dbReference>
<sequence>MSFTTYARPLALVLALSAAWGAHAATLTIAQPADIRSTNPGVNRDNTTDGVVLNMVEGLVGYRDNGTVGPLLARSVEVSEDGLTYTFALREGVKFHNGAVLTSADVLWNWQRYMDAGTDWRCRSDFDGRNGLKVTEVSAPDAHTVVMKIDHKSAVFLDSLARTDCGMTAIIHKDSLKPDGTWDKPIGTGPFQFKEWKRGEFVLLSAFKDYQSPGSGKPDGFLGGKRPLVDEVKFLVVPDPSTIKAGLMSGAIDASQVTNTDVADLRANGKVNVFVPHDATKHVLLLQTRDPLLKNVKLRQAIAASLDMPQIVLAASEGLGQFNNSGIHTSSAYFDAAQKKGYDYDPARAQKLLQEAGYKGEPIVIYANKRTHVPSYQVAVMAQAMMQSVGINARIEVIEWATQLDRYNSGKYQISSFSYSSRLDPALSYEQFTGDKDKQPRKVWEDPEALKLLDASFAESDPARRQAIFDKMHALMLAQTPLIVLYNGADAWANTSRVQGFSVWEGKPRAWETTVGQ</sequence>
<dbReference type="Gene3D" id="3.10.105.10">
    <property type="entry name" value="Dipeptide-binding Protein, Domain 3"/>
    <property type="match status" value="1"/>
</dbReference>
<dbReference type="InterPro" id="IPR000914">
    <property type="entry name" value="SBP_5_dom"/>
</dbReference>
<dbReference type="InterPro" id="IPR023765">
    <property type="entry name" value="SBP_5_CS"/>
</dbReference>
<proteinExistence type="inferred from homology"/>
<dbReference type="GO" id="GO:0015833">
    <property type="term" value="P:peptide transport"/>
    <property type="evidence" value="ECO:0007669"/>
    <property type="project" value="TreeGrafter"/>
</dbReference>
<organism evidence="5 6">
    <name type="scientific">Bordetella genomosp. 1</name>
    <dbReference type="NCBI Taxonomy" id="1395607"/>
    <lineage>
        <taxon>Bacteria</taxon>
        <taxon>Pseudomonadati</taxon>
        <taxon>Pseudomonadota</taxon>
        <taxon>Betaproteobacteria</taxon>
        <taxon>Burkholderiales</taxon>
        <taxon>Alcaligenaceae</taxon>
        <taxon>Bordetella</taxon>
    </lineage>
</organism>
<gene>
    <name evidence="5" type="ORF">CEG14_21480</name>
</gene>
<dbReference type="PANTHER" id="PTHR30290:SF38">
    <property type="entry name" value="D,D-DIPEPTIDE-BINDING PERIPLASMIC PROTEIN DDPA-RELATED"/>
    <property type="match status" value="1"/>
</dbReference>
<dbReference type="InterPro" id="IPR039424">
    <property type="entry name" value="SBP_5"/>
</dbReference>
<dbReference type="Gene3D" id="3.40.190.10">
    <property type="entry name" value="Periplasmic binding protein-like II"/>
    <property type="match status" value="1"/>
</dbReference>
<dbReference type="PANTHER" id="PTHR30290">
    <property type="entry name" value="PERIPLASMIC BINDING COMPONENT OF ABC TRANSPORTER"/>
    <property type="match status" value="1"/>
</dbReference>
<evidence type="ECO:0000256" key="1">
    <source>
        <dbReference type="ARBA" id="ARBA00005695"/>
    </source>
</evidence>
<evidence type="ECO:0000313" key="5">
    <source>
        <dbReference type="EMBL" id="OZI29198.1"/>
    </source>
</evidence>
<dbReference type="SUPFAM" id="SSF53850">
    <property type="entry name" value="Periplasmic binding protein-like II"/>
    <property type="match status" value="1"/>
</dbReference>
<dbReference type="PROSITE" id="PS01040">
    <property type="entry name" value="SBP_BACTERIAL_5"/>
    <property type="match status" value="1"/>
</dbReference>
<dbReference type="Gene3D" id="3.90.76.10">
    <property type="entry name" value="Dipeptide-binding Protein, Domain 1"/>
    <property type="match status" value="1"/>
</dbReference>
<feature type="domain" description="Solute-binding protein family 5" evidence="4">
    <location>
        <begin position="68"/>
        <end position="436"/>
    </location>
</feature>
<feature type="chain" id="PRO_5013283391" evidence="3">
    <location>
        <begin position="25"/>
        <end position="517"/>
    </location>
</feature>
<reference evidence="5 6" key="1">
    <citation type="submission" date="2017-05" db="EMBL/GenBank/DDBJ databases">
        <title>Complete and WGS of Bordetella genogroups.</title>
        <authorList>
            <person name="Spilker T."/>
            <person name="LiPuma J."/>
        </authorList>
    </citation>
    <scope>NUCLEOTIDE SEQUENCE [LARGE SCALE GENOMIC DNA]</scope>
    <source>
        <strain evidence="5 6">AU17610</strain>
    </source>
</reference>
<name>A0A261RVV1_9BORD</name>
<evidence type="ECO:0000259" key="4">
    <source>
        <dbReference type="Pfam" id="PF00496"/>
    </source>
</evidence>
<comment type="similarity">
    <text evidence="1">Belongs to the bacterial solute-binding protein 5 family.</text>
</comment>
<feature type="signal peptide" evidence="3">
    <location>
        <begin position="1"/>
        <end position="24"/>
    </location>
</feature>
<keyword evidence="2 3" id="KW-0732">Signal</keyword>
<accession>A0A261RVV1</accession>
<dbReference type="Proteomes" id="UP000217005">
    <property type="component" value="Unassembled WGS sequence"/>
</dbReference>
<evidence type="ECO:0000313" key="6">
    <source>
        <dbReference type="Proteomes" id="UP000217005"/>
    </source>
</evidence>
<evidence type="ECO:0000256" key="3">
    <source>
        <dbReference type="SAM" id="SignalP"/>
    </source>
</evidence>